<dbReference type="AlphaFoldDB" id="A0AAV5R3J7"/>
<evidence type="ECO:0000313" key="2">
    <source>
        <dbReference type="EMBL" id="GMM45831.1"/>
    </source>
</evidence>
<dbReference type="EMBL" id="BTGB01000003">
    <property type="protein sequence ID" value="GMM45831.1"/>
    <property type="molecule type" value="Genomic_DNA"/>
</dbReference>
<sequence length="409" mass="46331">MSSSPTKVAAFEYFDPSSAEYSATSSSLNQANSGESSPPIPCFTNTFKAIETQEKKIIESNGLLSNLRPKLEKFGAMKPDEVSAANLKASFRKIAKQMQIANKLLDETNKNMCEWASTFESDEVSKLSFEFSKYLQLNYNMNEMIADRFEHIGFRLKTISKQENRRDQFVIKNIKAKRELDLFKKKSTDINMTSSIYDKLKFSTSSLSSAQNLLEQSVRSSLRPAMFGYVYVLNKYSNFINELSRSTTMDLRSFERKLDQHDSILREQLSISDSKYLKKPCFDIAQKYELEYKEKVSREIYSGEAGKSGISVDNAMLRASKQTELDTDEEESEDDSDDSNTESAEIIDTRNGTFTLGEAFNATLAPPNLRRKKGKKKQNAQINTSENHTLKVVNDNKSNCNATKNASIT</sequence>
<reference evidence="2 3" key="1">
    <citation type="journal article" date="2023" name="Elife">
        <title>Identification of key yeast species and microbe-microbe interactions impacting larval growth of Drosophila in the wild.</title>
        <authorList>
            <person name="Mure A."/>
            <person name="Sugiura Y."/>
            <person name="Maeda R."/>
            <person name="Honda K."/>
            <person name="Sakurai N."/>
            <person name="Takahashi Y."/>
            <person name="Watada M."/>
            <person name="Katoh T."/>
            <person name="Gotoh A."/>
            <person name="Gotoh Y."/>
            <person name="Taniguchi I."/>
            <person name="Nakamura K."/>
            <person name="Hayashi T."/>
            <person name="Katayama T."/>
            <person name="Uemura T."/>
            <person name="Hattori Y."/>
        </authorList>
    </citation>
    <scope>NUCLEOTIDE SEQUENCE [LARGE SCALE GENOMIC DNA]</scope>
    <source>
        <strain evidence="2 3">PK-24</strain>
    </source>
</reference>
<feature type="compositionally biased region" description="Acidic residues" evidence="1">
    <location>
        <begin position="325"/>
        <end position="340"/>
    </location>
</feature>
<proteinExistence type="predicted"/>
<gene>
    <name evidence="2" type="ORF">DAPK24_024060</name>
</gene>
<feature type="region of interest" description="Disordered" evidence="1">
    <location>
        <begin position="321"/>
        <end position="387"/>
    </location>
</feature>
<name>A0AAV5R3J7_PICKL</name>
<keyword evidence="3" id="KW-1185">Reference proteome</keyword>
<organism evidence="2 3">
    <name type="scientific">Pichia kluyveri</name>
    <name type="common">Yeast</name>
    <dbReference type="NCBI Taxonomy" id="36015"/>
    <lineage>
        <taxon>Eukaryota</taxon>
        <taxon>Fungi</taxon>
        <taxon>Dikarya</taxon>
        <taxon>Ascomycota</taxon>
        <taxon>Saccharomycotina</taxon>
        <taxon>Pichiomycetes</taxon>
        <taxon>Pichiales</taxon>
        <taxon>Pichiaceae</taxon>
        <taxon>Pichia</taxon>
    </lineage>
</organism>
<evidence type="ECO:0000313" key="3">
    <source>
        <dbReference type="Proteomes" id="UP001378960"/>
    </source>
</evidence>
<comment type="caution">
    <text evidence="2">The sequence shown here is derived from an EMBL/GenBank/DDBJ whole genome shotgun (WGS) entry which is preliminary data.</text>
</comment>
<evidence type="ECO:0000256" key="1">
    <source>
        <dbReference type="SAM" id="MobiDB-lite"/>
    </source>
</evidence>
<feature type="compositionally biased region" description="Basic residues" evidence="1">
    <location>
        <begin position="369"/>
        <end position="378"/>
    </location>
</feature>
<dbReference type="Proteomes" id="UP001378960">
    <property type="component" value="Unassembled WGS sequence"/>
</dbReference>
<protein>
    <submittedName>
        <fullName evidence="2">Uncharacterized protein</fullName>
    </submittedName>
</protein>
<accession>A0AAV5R3J7</accession>